<name>A0A812CYS5_ACAPH</name>
<evidence type="ECO:0000256" key="9">
    <source>
        <dbReference type="ARBA" id="ARBA00023160"/>
    </source>
</evidence>
<dbReference type="Proteomes" id="UP000597762">
    <property type="component" value="Unassembled WGS sequence"/>
</dbReference>
<dbReference type="PROSITE" id="PS01188">
    <property type="entry name" value="ELO"/>
    <property type="match status" value="1"/>
</dbReference>
<dbReference type="GO" id="GO:0034626">
    <property type="term" value="P:fatty acid elongation, polyunsaturated fatty acid"/>
    <property type="evidence" value="ECO:0007669"/>
    <property type="project" value="TreeGrafter"/>
</dbReference>
<evidence type="ECO:0000256" key="3">
    <source>
        <dbReference type="ARBA" id="ARBA00022679"/>
    </source>
</evidence>
<feature type="transmembrane region" description="Helical" evidence="10">
    <location>
        <begin position="113"/>
        <end position="135"/>
    </location>
</feature>
<keyword evidence="3 10" id="KW-0808">Transferase</keyword>
<comment type="caution">
    <text evidence="10">Lacks conserved residue(s) required for the propagation of feature annotation.</text>
</comment>
<keyword evidence="2 10" id="KW-0444">Lipid biosynthesis</keyword>
<comment type="catalytic activity">
    <reaction evidence="10">
        <text>a very-long-chain acyl-CoA + malonyl-CoA + H(+) = a very-long-chain 3-oxoacyl-CoA + CO2 + CoA</text>
        <dbReference type="Rhea" id="RHEA:32727"/>
        <dbReference type="ChEBI" id="CHEBI:15378"/>
        <dbReference type="ChEBI" id="CHEBI:16526"/>
        <dbReference type="ChEBI" id="CHEBI:57287"/>
        <dbReference type="ChEBI" id="CHEBI:57384"/>
        <dbReference type="ChEBI" id="CHEBI:90725"/>
        <dbReference type="ChEBI" id="CHEBI:90736"/>
        <dbReference type="EC" id="2.3.1.199"/>
    </reaction>
</comment>
<dbReference type="AlphaFoldDB" id="A0A812CYS5"/>
<dbReference type="InterPro" id="IPR002076">
    <property type="entry name" value="ELO_fam"/>
</dbReference>
<dbReference type="GO" id="GO:0005789">
    <property type="term" value="C:endoplasmic reticulum membrane"/>
    <property type="evidence" value="ECO:0007669"/>
    <property type="project" value="TreeGrafter"/>
</dbReference>
<evidence type="ECO:0000256" key="4">
    <source>
        <dbReference type="ARBA" id="ARBA00022692"/>
    </source>
</evidence>
<sequence length="175" mass="20380">MQVILLILIQAFFILRKKFSNVSFLHVFHHGALPFMWWFGVKYVPGGFGTFHAMINAFIHFAMYAYYGIAAMGPAFQKYLWWKKHLTTLQLVQFITVITHSLQLLFIECNYPLVFALAIAANSFMMLVLFGDFYWKTYSQKKLLTNNSNFIYTKNNKQQTVSEMDGTRATGLKMD</sequence>
<keyword evidence="6 10" id="KW-1133">Transmembrane helix</keyword>
<keyword evidence="7 10" id="KW-0443">Lipid metabolism</keyword>
<keyword evidence="4 10" id="KW-0812">Transmembrane</keyword>
<feature type="transmembrane region" description="Helical" evidence="10">
    <location>
        <begin position="44"/>
        <end position="67"/>
    </location>
</feature>
<dbReference type="EC" id="2.3.1.199" evidence="10"/>
<dbReference type="GO" id="GO:0034625">
    <property type="term" value="P:fatty acid elongation, monounsaturated fatty acid"/>
    <property type="evidence" value="ECO:0007669"/>
    <property type="project" value="TreeGrafter"/>
</dbReference>
<keyword evidence="12" id="KW-1185">Reference proteome</keyword>
<comment type="similarity">
    <text evidence="10">Belongs to the ELO family.</text>
</comment>
<feature type="transmembrane region" description="Helical" evidence="10">
    <location>
        <begin position="88"/>
        <end position="107"/>
    </location>
</feature>
<evidence type="ECO:0000313" key="11">
    <source>
        <dbReference type="EMBL" id="CAE1286855.1"/>
    </source>
</evidence>
<evidence type="ECO:0000256" key="7">
    <source>
        <dbReference type="ARBA" id="ARBA00023098"/>
    </source>
</evidence>
<keyword evidence="9 10" id="KW-0275">Fatty acid biosynthesis</keyword>
<dbReference type="PANTHER" id="PTHR11157:SF69">
    <property type="entry name" value="ELONGATION OF VERY LONG CHAIN FATTY ACIDS PROTEIN 7"/>
    <property type="match status" value="1"/>
</dbReference>
<evidence type="ECO:0000256" key="2">
    <source>
        <dbReference type="ARBA" id="ARBA00022516"/>
    </source>
</evidence>
<keyword evidence="8 10" id="KW-0472">Membrane</keyword>
<proteinExistence type="inferred from homology"/>
<evidence type="ECO:0000256" key="5">
    <source>
        <dbReference type="ARBA" id="ARBA00022832"/>
    </source>
</evidence>
<evidence type="ECO:0000313" key="12">
    <source>
        <dbReference type="Proteomes" id="UP000597762"/>
    </source>
</evidence>
<dbReference type="GO" id="GO:0019367">
    <property type="term" value="P:fatty acid elongation, saturated fatty acid"/>
    <property type="evidence" value="ECO:0007669"/>
    <property type="project" value="TreeGrafter"/>
</dbReference>
<evidence type="ECO:0000256" key="1">
    <source>
        <dbReference type="ARBA" id="ARBA00004141"/>
    </source>
</evidence>
<dbReference type="OrthoDB" id="434092at2759"/>
<gene>
    <name evidence="11" type="ORF">SPHA_46213</name>
</gene>
<dbReference type="InterPro" id="IPR030457">
    <property type="entry name" value="ELO_CS"/>
</dbReference>
<evidence type="ECO:0000256" key="8">
    <source>
        <dbReference type="ARBA" id="ARBA00023136"/>
    </source>
</evidence>
<reference evidence="11" key="1">
    <citation type="submission" date="2021-01" db="EMBL/GenBank/DDBJ databases">
        <authorList>
            <person name="Li R."/>
            <person name="Bekaert M."/>
        </authorList>
    </citation>
    <scope>NUCLEOTIDE SEQUENCE</scope>
    <source>
        <strain evidence="11">Farmed</strain>
    </source>
</reference>
<evidence type="ECO:0000256" key="6">
    <source>
        <dbReference type="ARBA" id="ARBA00022989"/>
    </source>
</evidence>
<keyword evidence="5 10" id="KW-0276">Fatty acid metabolism</keyword>
<comment type="caution">
    <text evidence="11">The sequence shown here is derived from an EMBL/GenBank/DDBJ whole genome shotgun (WGS) entry which is preliminary data.</text>
</comment>
<protein>
    <recommendedName>
        <fullName evidence="10">Elongation of very long chain fatty acids protein</fullName>
        <ecNumber evidence="10">2.3.1.199</ecNumber>
    </recommendedName>
    <alternativeName>
        <fullName evidence="10">Very-long-chain 3-oxoacyl-CoA synthase</fullName>
    </alternativeName>
</protein>
<dbReference type="PANTHER" id="PTHR11157">
    <property type="entry name" value="FATTY ACID ACYL TRANSFERASE-RELATED"/>
    <property type="match status" value="1"/>
</dbReference>
<dbReference type="GO" id="GO:0042761">
    <property type="term" value="P:very long-chain fatty acid biosynthetic process"/>
    <property type="evidence" value="ECO:0007669"/>
    <property type="project" value="TreeGrafter"/>
</dbReference>
<dbReference type="Pfam" id="PF01151">
    <property type="entry name" value="ELO"/>
    <property type="match status" value="1"/>
</dbReference>
<dbReference type="GO" id="GO:0030148">
    <property type="term" value="P:sphingolipid biosynthetic process"/>
    <property type="evidence" value="ECO:0007669"/>
    <property type="project" value="TreeGrafter"/>
</dbReference>
<comment type="subcellular location">
    <subcellularLocation>
        <location evidence="1">Membrane</location>
        <topology evidence="1">Multi-pass membrane protein</topology>
    </subcellularLocation>
</comment>
<dbReference type="GO" id="GO:0009922">
    <property type="term" value="F:fatty acid elongase activity"/>
    <property type="evidence" value="ECO:0007669"/>
    <property type="project" value="UniProtKB-EC"/>
</dbReference>
<accession>A0A812CYS5</accession>
<dbReference type="EMBL" id="CAHIKZ030002435">
    <property type="protein sequence ID" value="CAE1286855.1"/>
    <property type="molecule type" value="Genomic_DNA"/>
</dbReference>
<keyword evidence="11" id="KW-0012">Acyltransferase</keyword>
<evidence type="ECO:0000256" key="10">
    <source>
        <dbReference type="RuleBase" id="RU361115"/>
    </source>
</evidence>
<organism evidence="11 12">
    <name type="scientific">Acanthosepion pharaonis</name>
    <name type="common">Pharaoh cuttlefish</name>
    <name type="synonym">Sepia pharaonis</name>
    <dbReference type="NCBI Taxonomy" id="158019"/>
    <lineage>
        <taxon>Eukaryota</taxon>
        <taxon>Metazoa</taxon>
        <taxon>Spiralia</taxon>
        <taxon>Lophotrochozoa</taxon>
        <taxon>Mollusca</taxon>
        <taxon>Cephalopoda</taxon>
        <taxon>Coleoidea</taxon>
        <taxon>Decapodiformes</taxon>
        <taxon>Sepiida</taxon>
        <taxon>Sepiina</taxon>
        <taxon>Sepiidae</taxon>
        <taxon>Acanthosepion</taxon>
    </lineage>
</organism>